<comment type="similarity">
    <text evidence="1">Belongs to the arginine deiminase family.</text>
</comment>
<dbReference type="Pfam" id="PF02274">
    <property type="entry name" value="ADI"/>
    <property type="match status" value="1"/>
</dbReference>
<name>A0ABQ3CMH4_9ACTN</name>
<feature type="compositionally biased region" description="Pro residues" evidence="3">
    <location>
        <begin position="20"/>
        <end position="29"/>
    </location>
</feature>
<evidence type="ECO:0000256" key="1">
    <source>
        <dbReference type="ARBA" id="ARBA00010206"/>
    </source>
</evidence>
<dbReference type="Proteomes" id="UP000653644">
    <property type="component" value="Unassembled WGS sequence"/>
</dbReference>
<protein>
    <submittedName>
        <fullName evidence="4">Arginine deiminase</fullName>
    </submittedName>
</protein>
<evidence type="ECO:0000256" key="3">
    <source>
        <dbReference type="SAM" id="MobiDB-lite"/>
    </source>
</evidence>
<reference evidence="5" key="1">
    <citation type="journal article" date="2019" name="Int. J. Syst. Evol. Microbiol.">
        <title>The Global Catalogue of Microorganisms (GCM) 10K type strain sequencing project: providing services to taxonomists for standard genome sequencing and annotation.</title>
        <authorList>
            <consortium name="The Broad Institute Genomics Platform"/>
            <consortium name="The Broad Institute Genome Sequencing Center for Infectious Disease"/>
            <person name="Wu L."/>
            <person name="Ma J."/>
        </authorList>
    </citation>
    <scope>NUCLEOTIDE SEQUENCE [LARGE SCALE GENOMIC DNA]</scope>
    <source>
        <strain evidence="5">JCM 4733</strain>
    </source>
</reference>
<dbReference type="Gene3D" id="3.75.10.10">
    <property type="entry name" value="L-arginine/glycine Amidinotransferase, Chain A"/>
    <property type="match status" value="1"/>
</dbReference>
<dbReference type="RefSeq" id="WP_229917062.1">
    <property type="nucleotide sequence ID" value="NZ_BMVN01000005.1"/>
</dbReference>
<dbReference type="SUPFAM" id="SSF55909">
    <property type="entry name" value="Pentein"/>
    <property type="match status" value="1"/>
</dbReference>
<dbReference type="PIRSF" id="PIRSF006356">
    <property type="entry name" value="Arg_deiminase"/>
    <property type="match status" value="1"/>
</dbReference>
<evidence type="ECO:0000313" key="4">
    <source>
        <dbReference type="EMBL" id="GHA14146.1"/>
    </source>
</evidence>
<dbReference type="EMBL" id="BMVN01000005">
    <property type="protein sequence ID" value="GHA14146.1"/>
    <property type="molecule type" value="Genomic_DNA"/>
</dbReference>
<dbReference type="Gene3D" id="1.10.3930.10">
    <property type="entry name" value="Arginine deiminase"/>
    <property type="match status" value="1"/>
</dbReference>
<feature type="region of interest" description="Disordered" evidence="3">
    <location>
        <begin position="1"/>
        <end position="31"/>
    </location>
</feature>
<accession>A0ABQ3CMH4</accession>
<proteinExistence type="inferred from homology"/>
<gene>
    <name evidence="4" type="primary">arcA</name>
    <name evidence="4" type="ORF">GCM10010345_18330</name>
</gene>
<keyword evidence="5" id="KW-1185">Reference proteome</keyword>
<dbReference type="PRINTS" id="PR01466">
    <property type="entry name" value="ARGDEIMINASE"/>
</dbReference>
<comment type="caution">
    <text evidence="4">The sequence shown here is derived from an EMBL/GenBank/DDBJ whole genome shotgun (WGS) entry which is preliminary data.</text>
</comment>
<organism evidence="4 5">
    <name type="scientific">Streptomyces canarius</name>
    <dbReference type="NCBI Taxonomy" id="285453"/>
    <lineage>
        <taxon>Bacteria</taxon>
        <taxon>Bacillati</taxon>
        <taxon>Actinomycetota</taxon>
        <taxon>Actinomycetes</taxon>
        <taxon>Kitasatosporales</taxon>
        <taxon>Streptomycetaceae</taxon>
        <taxon>Streptomyces</taxon>
    </lineage>
</organism>
<evidence type="ECO:0000313" key="5">
    <source>
        <dbReference type="Proteomes" id="UP000653644"/>
    </source>
</evidence>
<sequence>MRRSPALFDNHRPRQRAPTSGPPPKPARPPALKALRDTCVDNETGVLRRVLTHRPGAELSRLGPGNCHDLLFDDVPWVQRAQAEHDAFTGLLRSHGVDVVELESVLAAALAEPGAGRPMARAVVAAQRLGPPVAAAVDAMCQAVPPRDRAGLLLAGITVRELAVEHPRAVAASLSTLTRSPDAFVLPPLVNSLFVRDSSSWLGRRHIAHRMASTARRAEGLLLGTAARAAGAHPLAVPGPGEPVEGGDVLLAGPGCVLVGVGQRTTAAAAEQLARALLASGQARHVFAVLLPRARQCMHLDTVLTMVDGDTFLASGPHLSACRWFMLRLDRDGAVVAASVDDPLTGLARSLGLPAVRLIAAGGERTDVAAEREQWSDAANVLAVRPGTVIAYDRNIVANEQLAAAGIEVLTTPSAELVRGRGGPHCLSCPLLRDPPEA</sequence>
<dbReference type="InterPro" id="IPR003876">
    <property type="entry name" value="Arg_deiminase"/>
</dbReference>
<evidence type="ECO:0000256" key="2">
    <source>
        <dbReference type="ARBA" id="ARBA00022801"/>
    </source>
</evidence>
<keyword evidence="2" id="KW-0378">Hydrolase</keyword>
<dbReference type="PANTHER" id="PTHR47271:SF2">
    <property type="entry name" value="ARGININE DEIMINASE"/>
    <property type="match status" value="1"/>
</dbReference>
<dbReference type="PANTHER" id="PTHR47271">
    <property type="entry name" value="ARGININE DEIMINASE"/>
    <property type="match status" value="1"/>
</dbReference>